<gene>
    <name evidence="2" type="ORF">ACH5RR_012265</name>
</gene>
<evidence type="ECO:0000313" key="2">
    <source>
        <dbReference type="EMBL" id="KAL3527609.1"/>
    </source>
</evidence>
<dbReference type="AlphaFoldDB" id="A0ABD3A789"/>
<accession>A0ABD3A789</accession>
<dbReference type="EMBL" id="JBJUIK010000005">
    <property type="protein sequence ID" value="KAL3527609.1"/>
    <property type="molecule type" value="Genomic_DNA"/>
</dbReference>
<feature type="region of interest" description="Disordered" evidence="1">
    <location>
        <begin position="234"/>
        <end position="254"/>
    </location>
</feature>
<evidence type="ECO:0000313" key="3">
    <source>
        <dbReference type="Proteomes" id="UP001630127"/>
    </source>
</evidence>
<evidence type="ECO:0000256" key="1">
    <source>
        <dbReference type="SAM" id="MobiDB-lite"/>
    </source>
</evidence>
<proteinExistence type="predicted"/>
<sequence length="254" mass="28909">MSMEVDVELDVPNLIKLHYGGNAILQHLSFRGILSKKFAPRYISIDSVWSCIDASWFLKFNGIIPNLSPSKALLCIGIGEESMGDVLNFAADAIEVGELELDVDARSSTRSKCSSNFIDNLFSYFVDGLYWACHPKTIVQNWYTILCANSSYGTGFTKFLNKKLIRERRNDEELYNLPDGTVKFWEHDIKKVEFETYDKNGQQFCQQEPLDWNALPKASKILFKLEWQLVNSSSTPRKLDGESDALNPQLSLEN</sequence>
<keyword evidence="3" id="KW-1185">Reference proteome</keyword>
<protein>
    <submittedName>
        <fullName evidence="2">Uncharacterized protein</fullName>
    </submittedName>
</protein>
<name>A0ABD3A789_9GENT</name>
<dbReference type="Proteomes" id="UP001630127">
    <property type="component" value="Unassembled WGS sequence"/>
</dbReference>
<comment type="caution">
    <text evidence="2">The sequence shown here is derived from an EMBL/GenBank/DDBJ whole genome shotgun (WGS) entry which is preliminary data.</text>
</comment>
<organism evidence="2 3">
    <name type="scientific">Cinchona calisaya</name>
    <dbReference type="NCBI Taxonomy" id="153742"/>
    <lineage>
        <taxon>Eukaryota</taxon>
        <taxon>Viridiplantae</taxon>
        <taxon>Streptophyta</taxon>
        <taxon>Embryophyta</taxon>
        <taxon>Tracheophyta</taxon>
        <taxon>Spermatophyta</taxon>
        <taxon>Magnoliopsida</taxon>
        <taxon>eudicotyledons</taxon>
        <taxon>Gunneridae</taxon>
        <taxon>Pentapetalae</taxon>
        <taxon>asterids</taxon>
        <taxon>lamiids</taxon>
        <taxon>Gentianales</taxon>
        <taxon>Rubiaceae</taxon>
        <taxon>Cinchonoideae</taxon>
        <taxon>Cinchoneae</taxon>
        <taxon>Cinchona</taxon>
    </lineage>
</organism>
<reference evidence="2 3" key="1">
    <citation type="submission" date="2024-11" db="EMBL/GenBank/DDBJ databases">
        <title>A near-complete genome assembly of Cinchona calisaya.</title>
        <authorList>
            <person name="Lian D.C."/>
            <person name="Zhao X.W."/>
            <person name="Wei L."/>
        </authorList>
    </citation>
    <scope>NUCLEOTIDE SEQUENCE [LARGE SCALE GENOMIC DNA]</scope>
    <source>
        <tissue evidence="2">Nenye</tissue>
    </source>
</reference>